<name>A0A1H7GTA8_9SPHI</name>
<evidence type="ECO:0000313" key="1">
    <source>
        <dbReference type="EMBL" id="SEK41259.1"/>
    </source>
</evidence>
<organism evidence="1 2">
    <name type="scientific">Parapedobacter koreensis</name>
    <dbReference type="NCBI Taxonomy" id="332977"/>
    <lineage>
        <taxon>Bacteria</taxon>
        <taxon>Pseudomonadati</taxon>
        <taxon>Bacteroidota</taxon>
        <taxon>Sphingobacteriia</taxon>
        <taxon>Sphingobacteriales</taxon>
        <taxon>Sphingobacteriaceae</taxon>
        <taxon>Parapedobacter</taxon>
    </lineage>
</organism>
<sequence length="126" mass="13318">MNIFSTITGLLIAAVLHVPGTTQREVTKVEDEPVVKEEVAMQTQDLWFMVDVSQATNPSDQGQQVIQTAYDGDIGTPCPGGSTICAVRLRIPADADPSDFENQTVADALSNGASAPTGGIQYAHQS</sequence>
<proteinExistence type="predicted"/>
<dbReference type="AlphaFoldDB" id="A0A1H7GTA8"/>
<dbReference type="RefSeq" id="WP_090602883.1">
    <property type="nucleotide sequence ID" value="NZ_FNZR01000001.1"/>
</dbReference>
<dbReference type="EMBL" id="FNZR01000001">
    <property type="protein sequence ID" value="SEK41259.1"/>
    <property type="molecule type" value="Genomic_DNA"/>
</dbReference>
<gene>
    <name evidence="1" type="ORF">SAMN05421740_101795</name>
</gene>
<evidence type="ECO:0000313" key="2">
    <source>
        <dbReference type="Proteomes" id="UP000198916"/>
    </source>
</evidence>
<reference evidence="2" key="1">
    <citation type="submission" date="2016-10" db="EMBL/GenBank/DDBJ databases">
        <authorList>
            <person name="Varghese N."/>
            <person name="Submissions S."/>
        </authorList>
    </citation>
    <scope>NUCLEOTIDE SEQUENCE [LARGE SCALE GENOMIC DNA]</scope>
    <source>
        <strain evidence="2">Jip14</strain>
    </source>
</reference>
<keyword evidence="2" id="KW-1185">Reference proteome</keyword>
<dbReference type="Proteomes" id="UP000198916">
    <property type="component" value="Unassembled WGS sequence"/>
</dbReference>
<accession>A0A1H7GTA8</accession>
<protein>
    <submittedName>
        <fullName evidence="1">Uncharacterized protein</fullName>
    </submittedName>
</protein>